<name>A0A1H7PUH5_9PROT</name>
<dbReference type="AlphaFoldDB" id="A0A1H7PUH5"/>
<keyword evidence="2" id="KW-1185">Reference proteome</keyword>
<dbReference type="Proteomes" id="UP000198620">
    <property type="component" value="Unassembled WGS sequence"/>
</dbReference>
<evidence type="ECO:0000313" key="1">
    <source>
        <dbReference type="EMBL" id="SEL39412.1"/>
    </source>
</evidence>
<evidence type="ECO:0000313" key="2">
    <source>
        <dbReference type="Proteomes" id="UP000198620"/>
    </source>
</evidence>
<gene>
    <name evidence="1" type="ORF">SAMN05216387_11019</name>
</gene>
<accession>A0A1H7PUH5</accession>
<dbReference type="EMBL" id="FOBH01000010">
    <property type="protein sequence ID" value="SEL39412.1"/>
    <property type="molecule type" value="Genomic_DNA"/>
</dbReference>
<protein>
    <submittedName>
        <fullName evidence="1">Uncharacterized protein</fullName>
    </submittedName>
</protein>
<organism evidence="1 2">
    <name type="scientific">Nitrosovibrio tenuis</name>
    <dbReference type="NCBI Taxonomy" id="1233"/>
    <lineage>
        <taxon>Bacteria</taxon>
        <taxon>Pseudomonadati</taxon>
        <taxon>Pseudomonadota</taxon>
        <taxon>Betaproteobacteria</taxon>
        <taxon>Nitrosomonadales</taxon>
        <taxon>Nitrosomonadaceae</taxon>
        <taxon>Nitrosovibrio</taxon>
    </lineage>
</organism>
<proteinExistence type="predicted"/>
<reference evidence="1 2" key="1">
    <citation type="submission" date="2016-10" db="EMBL/GenBank/DDBJ databases">
        <authorList>
            <person name="de Groot N.N."/>
        </authorList>
    </citation>
    <scope>NUCLEOTIDE SEQUENCE [LARGE SCALE GENOMIC DNA]</scope>
    <source>
        <strain evidence="1 2">Nv1</strain>
    </source>
</reference>
<sequence length="92" mass="10159">MNPYNACRNKVKQILAVNIQSSIRFLPPHTENQFFQNSLISAAVRALDPISPNAWIIALYSRNGEFMHQLSCEPSLETSARSSSIPVAVGAE</sequence>